<organism evidence="9 10">
    <name type="scientific">Eiseniibacteriota bacterium</name>
    <dbReference type="NCBI Taxonomy" id="2212470"/>
    <lineage>
        <taxon>Bacteria</taxon>
        <taxon>Candidatus Eiseniibacteriota</taxon>
    </lineage>
</organism>
<proteinExistence type="inferred from homology"/>
<evidence type="ECO:0000313" key="9">
    <source>
        <dbReference type="EMBL" id="MBM3317940.1"/>
    </source>
</evidence>
<dbReference type="PANTHER" id="PTHR43178:SF2">
    <property type="entry name" value="DIHYDROLIPOYLLYSINE-RESIDUE ACETYLTRANSFERASE COMPONENT OF PYRUVATE DEHYDROGENASE COMPLEX"/>
    <property type="match status" value="1"/>
</dbReference>
<dbReference type="AlphaFoldDB" id="A0A938BR38"/>
<comment type="cofactor">
    <cofactor evidence="1 6">
        <name>(R)-lipoate</name>
        <dbReference type="ChEBI" id="CHEBI:83088"/>
    </cofactor>
</comment>
<dbReference type="Pfam" id="PF00364">
    <property type="entry name" value="Biotin_lipoyl"/>
    <property type="match status" value="1"/>
</dbReference>
<dbReference type="Gene3D" id="4.10.320.10">
    <property type="entry name" value="E3-binding domain"/>
    <property type="match status" value="1"/>
</dbReference>
<evidence type="ECO:0000256" key="5">
    <source>
        <dbReference type="ARBA" id="ARBA00023315"/>
    </source>
</evidence>
<evidence type="ECO:0000256" key="7">
    <source>
        <dbReference type="SAM" id="MobiDB-lite"/>
    </source>
</evidence>
<dbReference type="GO" id="GO:0031405">
    <property type="term" value="F:lipoic acid binding"/>
    <property type="evidence" value="ECO:0007669"/>
    <property type="project" value="TreeGrafter"/>
</dbReference>
<keyword evidence="3 6" id="KW-0808">Transferase</keyword>
<comment type="similarity">
    <text evidence="2 6">Belongs to the 2-oxoacid dehydrogenase family.</text>
</comment>
<dbReference type="FunFam" id="3.30.559.10:FF:000007">
    <property type="entry name" value="Dihydrolipoamide acetyltransferase component of pyruvate dehydrogenase complex"/>
    <property type="match status" value="1"/>
</dbReference>
<accession>A0A938BR38</accession>
<feature type="region of interest" description="Disordered" evidence="7">
    <location>
        <begin position="52"/>
        <end position="105"/>
    </location>
</feature>
<comment type="caution">
    <text evidence="9">The sequence shown here is derived from an EMBL/GenBank/DDBJ whole genome shotgun (WGS) entry which is preliminary data.</text>
</comment>
<dbReference type="Gene3D" id="3.30.559.10">
    <property type="entry name" value="Chloramphenicol acetyltransferase-like domain"/>
    <property type="match status" value="1"/>
</dbReference>
<feature type="compositionally biased region" description="Pro residues" evidence="7">
    <location>
        <begin position="80"/>
        <end position="97"/>
    </location>
</feature>
<dbReference type="PROSITE" id="PS51826">
    <property type="entry name" value="PSBD"/>
    <property type="match status" value="1"/>
</dbReference>
<dbReference type="InterPro" id="IPR050743">
    <property type="entry name" value="2-oxoacid_DH_E2_comp"/>
</dbReference>
<dbReference type="Pfam" id="PF02817">
    <property type="entry name" value="E3_binding"/>
    <property type="match status" value="1"/>
</dbReference>
<keyword evidence="4 6" id="KW-0450">Lipoyl</keyword>
<evidence type="ECO:0000256" key="3">
    <source>
        <dbReference type="ARBA" id="ARBA00022679"/>
    </source>
</evidence>
<dbReference type="InterPro" id="IPR000089">
    <property type="entry name" value="Biotin_lipoyl"/>
</dbReference>
<evidence type="ECO:0000256" key="4">
    <source>
        <dbReference type="ARBA" id="ARBA00022823"/>
    </source>
</evidence>
<evidence type="ECO:0000313" key="10">
    <source>
        <dbReference type="Proteomes" id="UP000748308"/>
    </source>
</evidence>
<sequence length="449" mass="45777">DKAAVTIPAPKAGRVVKLNGKVGDVIMVGQIVAVIAAEGAAVAIAPAAAPAPAPTAAAEPGRAAAPAPGPAGAPAASPVPGAPPAPAPLPAAPPPAVAPARGPVPAAPATRRLARELGVDLRLVAPTGPGGRVTPEDVRRFAQSGAPAAGVEEEAAQAAAAAAAAGGAARAPAGDSATALAAAIPAPHPAEAEFAARAASAIPFLDLEPLPDFAQFGPVEIEPLRSIRRKVARKMVTSMILVPHVAHMDEADVTDLEAFRKAENERRGGRGPKLTLLPFVVKAATAGLKQAASFNASLDPFKEEIVYKKYYNIGIAVDTGRGLIVPVVCCTDCKSITDIARDIEGLAARAREGKLAVEELRGGTFTITNVGPLGGTALIPTINYPEVAILGMGRVQEKPVVRDGQIVVRRMLPLTLAFDHRVADGADAARFVTEMIRHLADPHLLLLEA</sequence>
<dbReference type="EC" id="2.3.1.-" evidence="6"/>
<dbReference type="InterPro" id="IPR001078">
    <property type="entry name" value="2-oxoacid_DH_actylTfrase"/>
</dbReference>
<reference evidence="9" key="1">
    <citation type="submission" date="2019-03" db="EMBL/GenBank/DDBJ databases">
        <title>Lake Tanganyika Metagenome-Assembled Genomes (MAGs).</title>
        <authorList>
            <person name="Tran P."/>
        </authorList>
    </citation>
    <scope>NUCLEOTIDE SEQUENCE</scope>
    <source>
        <strain evidence="9">M_DeepCast_400m_m2_100</strain>
    </source>
</reference>
<keyword evidence="5 6" id="KW-0012">Acyltransferase</keyword>
<protein>
    <recommendedName>
        <fullName evidence="6">Dihydrolipoamide acetyltransferase component of pyruvate dehydrogenase complex</fullName>
        <ecNumber evidence="6">2.3.1.-</ecNumber>
    </recommendedName>
</protein>
<dbReference type="Gene3D" id="2.40.50.100">
    <property type="match status" value="1"/>
</dbReference>
<evidence type="ECO:0000256" key="1">
    <source>
        <dbReference type="ARBA" id="ARBA00001938"/>
    </source>
</evidence>
<dbReference type="GO" id="GO:0006086">
    <property type="term" value="P:pyruvate decarboxylation to acetyl-CoA"/>
    <property type="evidence" value="ECO:0007669"/>
    <property type="project" value="TreeGrafter"/>
</dbReference>
<dbReference type="InterPro" id="IPR011053">
    <property type="entry name" value="Single_hybrid_motif"/>
</dbReference>
<dbReference type="InterPro" id="IPR004167">
    <property type="entry name" value="PSBD"/>
</dbReference>
<feature type="compositionally biased region" description="Low complexity" evidence="7">
    <location>
        <begin position="52"/>
        <end position="79"/>
    </location>
</feature>
<evidence type="ECO:0000259" key="8">
    <source>
        <dbReference type="PROSITE" id="PS51826"/>
    </source>
</evidence>
<dbReference type="Pfam" id="PF00198">
    <property type="entry name" value="2-oxoacid_dh"/>
    <property type="match status" value="1"/>
</dbReference>
<dbReference type="GO" id="GO:0005737">
    <property type="term" value="C:cytoplasm"/>
    <property type="evidence" value="ECO:0007669"/>
    <property type="project" value="TreeGrafter"/>
</dbReference>
<dbReference type="PANTHER" id="PTHR43178">
    <property type="entry name" value="DIHYDROLIPOAMIDE ACETYLTRANSFERASE COMPONENT OF PYRUVATE DEHYDROGENASE COMPLEX"/>
    <property type="match status" value="1"/>
</dbReference>
<dbReference type="SUPFAM" id="SSF51230">
    <property type="entry name" value="Single hybrid motif"/>
    <property type="match status" value="1"/>
</dbReference>
<feature type="domain" description="Peripheral subunit-binding (PSBD)" evidence="8">
    <location>
        <begin position="105"/>
        <end position="142"/>
    </location>
</feature>
<name>A0A938BR38_UNCEI</name>
<feature type="non-terminal residue" evidence="9">
    <location>
        <position position="1"/>
    </location>
</feature>
<dbReference type="Proteomes" id="UP000748308">
    <property type="component" value="Unassembled WGS sequence"/>
</dbReference>
<evidence type="ECO:0000256" key="2">
    <source>
        <dbReference type="ARBA" id="ARBA00007317"/>
    </source>
</evidence>
<dbReference type="InterPro" id="IPR023213">
    <property type="entry name" value="CAT-like_dom_sf"/>
</dbReference>
<dbReference type="GO" id="GO:0016407">
    <property type="term" value="F:acetyltransferase activity"/>
    <property type="evidence" value="ECO:0007669"/>
    <property type="project" value="TreeGrafter"/>
</dbReference>
<dbReference type="InterPro" id="IPR036625">
    <property type="entry name" value="E3-bd_dom_sf"/>
</dbReference>
<dbReference type="EMBL" id="VGIY01000222">
    <property type="protein sequence ID" value="MBM3317940.1"/>
    <property type="molecule type" value="Genomic_DNA"/>
</dbReference>
<evidence type="ECO:0000256" key="6">
    <source>
        <dbReference type="RuleBase" id="RU003423"/>
    </source>
</evidence>
<dbReference type="SUPFAM" id="SSF52777">
    <property type="entry name" value="CoA-dependent acyltransferases"/>
    <property type="match status" value="1"/>
</dbReference>
<gene>
    <name evidence="9" type="ORF">FJY75_08800</name>
</gene>
<dbReference type="SUPFAM" id="SSF47005">
    <property type="entry name" value="Peripheral subunit-binding domain of 2-oxo acid dehydrogenase complex"/>
    <property type="match status" value="1"/>
</dbReference>